<protein>
    <submittedName>
        <fullName evidence="1">Uncharacterized protein</fullName>
    </submittedName>
</protein>
<name>A0ABQ7LVL9_BRACM</name>
<feature type="non-terminal residue" evidence="1">
    <location>
        <position position="1"/>
    </location>
</feature>
<sequence>SSFGKKRQTLAAVTLSLSLSLSLSRAISGEVNPFLPLTLVAVPLLLLLYLPSARSEPAKEHCVCMSLYPTVELLKGLRKKRATSKQLITTILFSFSTLFKRNHE</sequence>
<organism evidence="1 2">
    <name type="scientific">Brassica rapa subsp. trilocularis</name>
    <dbReference type="NCBI Taxonomy" id="1813537"/>
    <lineage>
        <taxon>Eukaryota</taxon>
        <taxon>Viridiplantae</taxon>
        <taxon>Streptophyta</taxon>
        <taxon>Embryophyta</taxon>
        <taxon>Tracheophyta</taxon>
        <taxon>Spermatophyta</taxon>
        <taxon>Magnoliopsida</taxon>
        <taxon>eudicotyledons</taxon>
        <taxon>Gunneridae</taxon>
        <taxon>Pentapetalae</taxon>
        <taxon>rosids</taxon>
        <taxon>malvids</taxon>
        <taxon>Brassicales</taxon>
        <taxon>Brassicaceae</taxon>
        <taxon>Brassiceae</taxon>
        <taxon>Brassica</taxon>
    </lineage>
</organism>
<gene>
    <name evidence="1" type="primary">A08g509970.1_BraROA</name>
    <name evidence="1" type="ORF">IGI04_032134</name>
</gene>
<comment type="caution">
    <text evidence="1">The sequence shown here is derived from an EMBL/GenBank/DDBJ whole genome shotgun (WGS) entry which is preliminary data.</text>
</comment>
<evidence type="ECO:0000313" key="2">
    <source>
        <dbReference type="Proteomes" id="UP000823674"/>
    </source>
</evidence>
<dbReference type="EMBL" id="JADBGQ010000007">
    <property type="protein sequence ID" value="KAG5390593.1"/>
    <property type="molecule type" value="Genomic_DNA"/>
</dbReference>
<reference evidence="1 2" key="1">
    <citation type="submission" date="2021-03" db="EMBL/GenBank/DDBJ databases">
        <authorList>
            <person name="King G.J."/>
            <person name="Bancroft I."/>
            <person name="Baten A."/>
            <person name="Bloomfield J."/>
            <person name="Borpatragohain P."/>
            <person name="He Z."/>
            <person name="Irish N."/>
            <person name="Irwin J."/>
            <person name="Liu K."/>
            <person name="Mauleon R.P."/>
            <person name="Moore J."/>
            <person name="Morris R."/>
            <person name="Ostergaard L."/>
            <person name="Wang B."/>
            <person name="Wells R."/>
        </authorList>
    </citation>
    <scope>NUCLEOTIDE SEQUENCE [LARGE SCALE GENOMIC DNA]</scope>
    <source>
        <strain evidence="1">R-o-18</strain>
        <tissue evidence="1">Leaf</tissue>
    </source>
</reference>
<dbReference type="Proteomes" id="UP000823674">
    <property type="component" value="Chromosome A08"/>
</dbReference>
<evidence type="ECO:0000313" key="1">
    <source>
        <dbReference type="EMBL" id="KAG5390593.1"/>
    </source>
</evidence>
<proteinExistence type="predicted"/>
<keyword evidence="2" id="KW-1185">Reference proteome</keyword>
<accession>A0ABQ7LVL9</accession>